<proteinExistence type="predicted"/>
<dbReference type="RefSeq" id="WP_054875902.1">
    <property type="nucleotide sequence ID" value="NZ_LKET01000039.1"/>
</dbReference>
<evidence type="ECO:0000313" key="1">
    <source>
        <dbReference type="EMBL" id="KPU43461.1"/>
    </source>
</evidence>
<keyword evidence="2" id="KW-1185">Reference proteome</keyword>
<dbReference type="AlphaFoldDB" id="A0A0P9AE04"/>
<sequence length="117" mass="13370">MIHIDMTKTVVTDKQAAKFMLDILELYQKESLVINDIQFRSKSSQAKEMIRLKKGREKFLNALDELVKISDQLKDFASMDSDAQIDKLLHVLEALIGLSVSIVNVENENCRNNCDIL</sequence>
<reference evidence="1 2" key="1">
    <citation type="submission" date="2015-09" db="EMBL/GenBank/DDBJ databases">
        <title>Genome sequence of Oxobacter pfennigii DSM 3222.</title>
        <authorList>
            <person name="Poehlein A."/>
            <person name="Bengelsdorf F.R."/>
            <person name="Schiel-Bengelsdorf B."/>
            <person name="Duerre P."/>
            <person name="Daniel R."/>
        </authorList>
    </citation>
    <scope>NUCLEOTIDE SEQUENCE [LARGE SCALE GENOMIC DNA]</scope>
    <source>
        <strain evidence="1 2">DSM 3222</strain>
    </source>
</reference>
<dbReference type="EMBL" id="LKET01000039">
    <property type="protein sequence ID" value="KPU43461.1"/>
    <property type="molecule type" value="Genomic_DNA"/>
</dbReference>
<accession>A0A0P9AE04</accession>
<gene>
    <name evidence="1" type="ORF">OXPF_29020</name>
</gene>
<comment type="caution">
    <text evidence="1">The sequence shown here is derived from an EMBL/GenBank/DDBJ whole genome shotgun (WGS) entry which is preliminary data.</text>
</comment>
<protein>
    <submittedName>
        <fullName evidence="1">Uncharacterized protein</fullName>
    </submittedName>
</protein>
<name>A0A0P9AE04_9CLOT</name>
<organism evidence="1 2">
    <name type="scientific">Oxobacter pfennigii</name>
    <dbReference type="NCBI Taxonomy" id="36849"/>
    <lineage>
        <taxon>Bacteria</taxon>
        <taxon>Bacillati</taxon>
        <taxon>Bacillota</taxon>
        <taxon>Clostridia</taxon>
        <taxon>Eubacteriales</taxon>
        <taxon>Clostridiaceae</taxon>
        <taxon>Oxobacter</taxon>
    </lineage>
</organism>
<dbReference type="STRING" id="36849.OXPF_29020"/>
<evidence type="ECO:0000313" key="2">
    <source>
        <dbReference type="Proteomes" id="UP000050326"/>
    </source>
</evidence>
<dbReference type="Proteomes" id="UP000050326">
    <property type="component" value="Unassembled WGS sequence"/>
</dbReference>